<keyword evidence="6" id="KW-1185">Reference proteome</keyword>
<feature type="domain" description="SIS" evidence="4">
    <location>
        <begin position="55"/>
        <end position="210"/>
    </location>
</feature>
<dbReference type="Pfam" id="PF13580">
    <property type="entry name" value="SIS_2"/>
    <property type="match status" value="1"/>
</dbReference>
<accession>A0ABQ3CSL6</accession>
<gene>
    <name evidence="5" type="ORF">GCM10010345_43280</name>
</gene>
<dbReference type="InterPro" id="IPR011611">
    <property type="entry name" value="PfkB_dom"/>
</dbReference>
<dbReference type="NCBIfam" id="TIGR00125">
    <property type="entry name" value="cyt_tran_rel"/>
    <property type="match status" value="1"/>
</dbReference>
<dbReference type="PROSITE" id="PS51464">
    <property type="entry name" value="SIS"/>
    <property type="match status" value="1"/>
</dbReference>
<evidence type="ECO:0000256" key="3">
    <source>
        <dbReference type="SAM" id="MobiDB-lite"/>
    </source>
</evidence>
<evidence type="ECO:0000313" key="6">
    <source>
        <dbReference type="Proteomes" id="UP000653644"/>
    </source>
</evidence>
<name>A0ABQ3CSL6_9ACTN</name>
<dbReference type="InterPro" id="IPR004821">
    <property type="entry name" value="Cyt_trans-like"/>
</dbReference>
<dbReference type="InterPro" id="IPR046348">
    <property type="entry name" value="SIS_dom_sf"/>
</dbReference>
<dbReference type="CDD" id="cd05006">
    <property type="entry name" value="SIS_GmhA"/>
    <property type="match status" value="1"/>
</dbReference>
<dbReference type="Gene3D" id="3.40.1190.20">
    <property type="match status" value="1"/>
</dbReference>
<organism evidence="5 6">
    <name type="scientific">Streptomyces canarius</name>
    <dbReference type="NCBI Taxonomy" id="285453"/>
    <lineage>
        <taxon>Bacteria</taxon>
        <taxon>Bacillati</taxon>
        <taxon>Actinomycetota</taxon>
        <taxon>Actinomycetes</taxon>
        <taxon>Kitasatosporales</taxon>
        <taxon>Streptomycetaceae</taxon>
        <taxon>Streptomyces</taxon>
    </lineage>
</organism>
<dbReference type="EMBL" id="BMVN01000014">
    <property type="protein sequence ID" value="GHA34066.1"/>
    <property type="molecule type" value="Genomic_DNA"/>
</dbReference>
<keyword evidence="1" id="KW-0511">Multifunctional enzyme</keyword>
<evidence type="ECO:0000256" key="1">
    <source>
        <dbReference type="ARBA" id="ARBA00023268"/>
    </source>
</evidence>
<dbReference type="PANTHER" id="PTHR30390:SF6">
    <property type="entry name" value="DNAA INITIATOR-ASSOCIATING PROTEIN DIAA"/>
    <property type="match status" value="1"/>
</dbReference>
<comment type="caution">
    <text evidence="5">The sequence shown here is derived from an EMBL/GenBank/DDBJ whole genome shotgun (WGS) entry which is preliminary data.</text>
</comment>
<dbReference type="SUPFAM" id="SSF52374">
    <property type="entry name" value="Nucleotidylyl transferase"/>
    <property type="match status" value="1"/>
</dbReference>
<dbReference type="Pfam" id="PF01467">
    <property type="entry name" value="CTP_transf_like"/>
    <property type="match status" value="1"/>
</dbReference>
<dbReference type="InterPro" id="IPR014729">
    <property type="entry name" value="Rossmann-like_a/b/a_fold"/>
</dbReference>
<dbReference type="SUPFAM" id="SSF53697">
    <property type="entry name" value="SIS domain"/>
    <property type="match status" value="1"/>
</dbReference>
<dbReference type="Proteomes" id="UP000653644">
    <property type="component" value="Unassembled WGS sequence"/>
</dbReference>
<dbReference type="Gene3D" id="3.40.50.620">
    <property type="entry name" value="HUPs"/>
    <property type="match status" value="1"/>
</dbReference>
<dbReference type="PANTHER" id="PTHR30390">
    <property type="entry name" value="SEDOHEPTULOSE 7-PHOSPHATE ISOMERASE / DNAA INITIATOR-ASSOCIATING FACTOR FOR REPLICATION INITIATION"/>
    <property type="match status" value="1"/>
</dbReference>
<dbReference type="InterPro" id="IPR050099">
    <property type="entry name" value="SIS_GmhA/DiaA_subfam"/>
</dbReference>
<sequence>MHGFRTNLLMLCVTEGETMAAKPASTDDGHRHLNGLTQALAGLDVERITLWGSELADRLSAGRTLLVAGNGGSAAEAQHLTAELVGRYKRERRGVAAIALHADSSTVTAVANDYGYEQVFARQVEAHARPGDVLLLLSTSGRSANLLRAAEAARAAGVTTWALTGPGPSPLTELADDAVTIDAATTANVQECHLVVAHLLAAAVEERLVEQQAADTPAVPAVPEPPALPAPVDGPTAALPARRTGTAKRLRVVVVGDTLLDRDSTGSVSRLSPEAPVPVLADLDVAERPGGAGLAAALSATGGVDVTLVTALSQDVSGAVLRSLFDDAGVRVVDLGLSGPTPVKSRIRTHDRTLLMLDEAGPAGEILSDNLEDVADALATADGILVSDYGRGVAALPAVRRLLAESTGRVPTVWDPHPLGAKAVPGVRLVTPNSREAAGLTGRQSVSGRDDLTLDIAAARDLLDQWRVEQVVVTRGMRGAVLMQRGAHTPLVVNSRRVIGHDACGAGDRFAATTTIQLAGGATPAAAVAAATEAATAYVENGGPRYVSDRPERNRSGAEDDALLLARQVRAAGGTVVAVGGCFDLLHRGHAAMLEEARQLGDCLIACINDDESVARLKGPDRPVLSAADRAAMLRSLRSVDAVLVFGEDTPEAALQSLRPDIFVKGGDYHATELPESETVRAWGGHVVTVPFVDGHSTTSLLDKLIPELPDSQTPRPWKSLISIQWPSGSSGNATASPPVRRGSSAI</sequence>
<feature type="region of interest" description="Disordered" evidence="3">
    <location>
        <begin position="725"/>
        <end position="747"/>
    </location>
</feature>
<dbReference type="SUPFAM" id="SSF53613">
    <property type="entry name" value="Ribokinase-like"/>
    <property type="match status" value="1"/>
</dbReference>
<reference evidence="6" key="1">
    <citation type="journal article" date="2019" name="Int. J. Syst. Evol. Microbiol.">
        <title>The Global Catalogue of Microorganisms (GCM) 10K type strain sequencing project: providing services to taxonomists for standard genome sequencing and annotation.</title>
        <authorList>
            <consortium name="The Broad Institute Genomics Platform"/>
            <consortium name="The Broad Institute Genome Sequencing Center for Infectious Disease"/>
            <person name="Wu L."/>
            <person name="Ma J."/>
        </authorList>
    </citation>
    <scope>NUCLEOTIDE SEQUENCE [LARGE SCALE GENOMIC DNA]</scope>
    <source>
        <strain evidence="6">JCM 4733</strain>
    </source>
</reference>
<proteinExistence type="predicted"/>
<dbReference type="Gene3D" id="3.40.50.10490">
    <property type="entry name" value="Glucose-6-phosphate isomerase like protein, domain 1"/>
    <property type="match status" value="1"/>
</dbReference>
<evidence type="ECO:0000313" key="5">
    <source>
        <dbReference type="EMBL" id="GHA34066.1"/>
    </source>
</evidence>
<dbReference type="Pfam" id="PF00294">
    <property type="entry name" value="PfkB"/>
    <property type="match status" value="1"/>
</dbReference>
<feature type="compositionally biased region" description="Polar residues" evidence="3">
    <location>
        <begin position="725"/>
        <end position="736"/>
    </location>
</feature>
<dbReference type="InterPro" id="IPR029056">
    <property type="entry name" value="Ribokinase-like"/>
</dbReference>
<dbReference type="InterPro" id="IPR001347">
    <property type="entry name" value="SIS_dom"/>
</dbReference>
<evidence type="ECO:0000256" key="2">
    <source>
        <dbReference type="ARBA" id="ARBA00023277"/>
    </source>
</evidence>
<evidence type="ECO:0000259" key="4">
    <source>
        <dbReference type="PROSITE" id="PS51464"/>
    </source>
</evidence>
<dbReference type="InterPro" id="IPR035461">
    <property type="entry name" value="GmhA/DiaA"/>
</dbReference>
<keyword evidence="2" id="KW-0119">Carbohydrate metabolism</keyword>
<protein>
    <recommendedName>
        <fullName evidence="4">SIS domain-containing protein</fullName>
    </recommendedName>
</protein>